<proteinExistence type="predicted"/>
<reference evidence="1" key="1">
    <citation type="submission" date="2020-05" db="EMBL/GenBank/DDBJ databases">
        <title>Large-scale comparative analyses of tick genomes elucidate their genetic diversity and vector capacities.</title>
        <authorList>
            <person name="Jia N."/>
            <person name="Wang J."/>
            <person name="Shi W."/>
            <person name="Du L."/>
            <person name="Sun Y."/>
            <person name="Zhan W."/>
            <person name="Jiang J."/>
            <person name="Wang Q."/>
            <person name="Zhang B."/>
            <person name="Ji P."/>
            <person name="Sakyi L.B."/>
            <person name="Cui X."/>
            <person name="Yuan T."/>
            <person name="Jiang B."/>
            <person name="Yang W."/>
            <person name="Lam T.T.-Y."/>
            <person name="Chang Q."/>
            <person name="Ding S."/>
            <person name="Wang X."/>
            <person name="Zhu J."/>
            <person name="Ruan X."/>
            <person name="Zhao L."/>
            <person name="Wei J."/>
            <person name="Que T."/>
            <person name="Du C."/>
            <person name="Cheng J."/>
            <person name="Dai P."/>
            <person name="Han X."/>
            <person name="Huang E."/>
            <person name="Gao Y."/>
            <person name="Liu J."/>
            <person name="Shao H."/>
            <person name="Ye R."/>
            <person name="Li L."/>
            <person name="Wei W."/>
            <person name="Wang X."/>
            <person name="Wang C."/>
            <person name="Yang T."/>
            <person name="Huo Q."/>
            <person name="Li W."/>
            <person name="Guo W."/>
            <person name="Chen H."/>
            <person name="Zhou L."/>
            <person name="Ni X."/>
            <person name="Tian J."/>
            <person name="Zhou Y."/>
            <person name="Sheng Y."/>
            <person name="Liu T."/>
            <person name="Pan Y."/>
            <person name="Xia L."/>
            <person name="Li J."/>
            <person name="Zhao F."/>
            <person name="Cao W."/>
        </authorList>
    </citation>
    <scope>NUCLEOTIDE SEQUENCE</scope>
    <source>
        <strain evidence="1">Dsil-2018</strain>
    </source>
</reference>
<dbReference type="EMBL" id="CM023474">
    <property type="protein sequence ID" value="KAH7949310.1"/>
    <property type="molecule type" value="Genomic_DNA"/>
</dbReference>
<sequence>MAGARVSDRLFGTQTRHRHSRTTTPEARFVNGLRAHSHGTVHHLGGYILFISCVYRHFRREELLLLPEPVFTLSADGAPATCVVGSASGRIFLGGRDGCLYEIVYSAGSSWFGSRCRKVNHSSSTLAYLLPAFLSLPFGEEDPIVQVGCSKAALVMHENTR</sequence>
<protein>
    <submittedName>
        <fullName evidence="1">Uncharacterized protein</fullName>
    </submittedName>
</protein>
<evidence type="ECO:0000313" key="1">
    <source>
        <dbReference type="EMBL" id="KAH7949310.1"/>
    </source>
</evidence>
<evidence type="ECO:0000313" key="2">
    <source>
        <dbReference type="Proteomes" id="UP000821865"/>
    </source>
</evidence>
<keyword evidence="2" id="KW-1185">Reference proteome</keyword>
<organism evidence="1 2">
    <name type="scientific">Dermacentor silvarum</name>
    <name type="common">Tick</name>
    <dbReference type="NCBI Taxonomy" id="543639"/>
    <lineage>
        <taxon>Eukaryota</taxon>
        <taxon>Metazoa</taxon>
        <taxon>Ecdysozoa</taxon>
        <taxon>Arthropoda</taxon>
        <taxon>Chelicerata</taxon>
        <taxon>Arachnida</taxon>
        <taxon>Acari</taxon>
        <taxon>Parasitiformes</taxon>
        <taxon>Ixodida</taxon>
        <taxon>Ixodoidea</taxon>
        <taxon>Ixodidae</taxon>
        <taxon>Rhipicephalinae</taxon>
        <taxon>Dermacentor</taxon>
    </lineage>
</organism>
<dbReference type="Proteomes" id="UP000821865">
    <property type="component" value="Chromosome 5"/>
</dbReference>
<name>A0ACB8CQK8_DERSI</name>
<comment type="caution">
    <text evidence="1">The sequence shown here is derived from an EMBL/GenBank/DDBJ whole genome shotgun (WGS) entry which is preliminary data.</text>
</comment>
<accession>A0ACB8CQK8</accession>
<gene>
    <name evidence="1" type="ORF">HPB49_007672</name>
</gene>